<proteinExistence type="predicted"/>
<reference evidence="1 2" key="1">
    <citation type="submission" date="2021-05" db="EMBL/GenBank/DDBJ databases">
        <title>Complete genome of Nocardioides aquaticus KCTC 9944T isolated from meromictic and hypersaline Ekho Lake, Antarctica.</title>
        <authorList>
            <person name="Hwang K."/>
            <person name="Kim K.M."/>
            <person name="Choe H."/>
        </authorList>
    </citation>
    <scope>NUCLEOTIDE SEQUENCE [LARGE SCALE GENOMIC DNA]</scope>
    <source>
        <strain evidence="1 2">KCTC 9944</strain>
    </source>
</reference>
<name>A0ABX8EM92_9ACTN</name>
<gene>
    <name evidence="1" type="ORF">ENKNEFLB_04051</name>
</gene>
<dbReference type="EMBL" id="CP075371">
    <property type="protein sequence ID" value="QVT81639.1"/>
    <property type="molecule type" value="Genomic_DNA"/>
</dbReference>
<organism evidence="1 2">
    <name type="scientific">Nocardioides aquaticus</name>
    <dbReference type="NCBI Taxonomy" id="160826"/>
    <lineage>
        <taxon>Bacteria</taxon>
        <taxon>Bacillati</taxon>
        <taxon>Actinomycetota</taxon>
        <taxon>Actinomycetes</taxon>
        <taxon>Propionibacteriales</taxon>
        <taxon>Nocardioidaceae</taxon>
        <taxon>Nocardioides</taxon>
    </lineage>
</organism>
<evidence type="ECO:0000313" key="1">
    <source>
        <dbReference type="EMBL" id="QVT81639.1"/>
    </source>
</evidence>
<keyword evidence="2" id="KW-1185">Reference proteome</keyword>
<dbReference type="Proteomes" id="UP000679307">
    <property type="component" value="Chromosome"/>
</dbReference>
<protein>
    <submittedName>
        <fullName evidence="1">Uncharacterized protein</fullName>
    </submittedName>
</protein>
<evidence type="ECO:0000313" key="2">
    <source>
        <dbReference type="Proteomes" id="UP000679307"/>
    </source>
</evidence>
<accession>A0ABX8EM92</accession>
<sequence>MNPRHRRLVIPLALVALLLVVVVSAVSGRF</sequence>